<dbReference type="PANTHER" id="PTHR45711">
    <property type="entry name" value="CHLORIDE CHANNEL PROTEIN"/>
    <property type="match status" value="1"/>
</dbReference>
<evidence type="ECO:0000256" key="6">
    <source>
        <dbReference type="ARBA" id="ARBA00023136"/>
    </source>
</evidence>
<dbReference type="Proteomes" id="UP000005038">
    <property type="component" value="Unassembled WGS sequence"/>
</dbReference>
<dbReference type="RefSeq" id="WP_007236656.1">
    <property type="nucleotide sequence ID" value="NZ_BAFB01000005.1"/>
</dbReference>
<keyword evidence="3 8" id="KW-0812">Transmembrane</keyword>
<keyword evidence="6 8" id="KW-0472">Membrane</keyword>
<dbReference type="InterPro" id="IPR001807">
    <property type="entry name" value="ClC"/>
</dbReference>
<reference evidence="9" key="1">
    <citation type="submission" date="2012-02" db="EMBL/GenBank/DDBJ databases">
        <title>Whole genome shotgun sequence of Gordonia otitidis NBRC 100426.</title>
        <authorList>
            <person name="Yoshida I."/>
            <person name="Hosoyama A."/>
            <person name="Tsuchikane K."/>
            <person name="Katsumata H."/>
            <person name="Yamazaki S."/>
            <person name="Fujita N."/>
        </authorList>
    </citation>
    <scope>NUCLEOTIDE SEQUENCE [LARGE SCALE GENOMIC DNA]</scope>
    <source>
        <strain evidence="9">NBRC 100426</strain>
    </source>
</reference>
<name>H5TFX3_GORO1</name>
<evidence type="ECO:0000256" key="1">
    <source>
        <dbReference type="ARBA" id="ARBA00004141"/>
    </source>
</evidence>
<evidence type="ECO:0000256" key="5">
    <source>
        <dbReference type="ARBA" id="ARBA00023065"/>
    </source>
</evidence>
<dbReference type="PRINTS" id="PR00762">
    <property type="entry name" value="CLCHANNEL"/>
</dbReference>
<dbReference type="InterPro" id="IPR014743">
    <property type="entry name" value="Cl-channel_core"/>
</dbReference>
<feature type="transmembrane region" description="Helical" evidence="8">
    <location>
        <begin position="67"/>
        <end position="89"/>
    </location>
</feature>
<dbReference type="Gene3D" id="1.10.3080.10">
    <property type="entry name" value="Clc chloride channel"/>
    <property type="match status" value="1"/>
</dbReference>
<evidence type="ECO:0000313" key="9">
    <source>
        <dbReference type="EMBL" id="GAB32381.1"/>
    </source>
</evidence>
<feature type="transmembrane region" description="Helical" evidence="8">
    <location>
        <begin position="405"/>
        <end position="426"/>
    </location>
</feature>
<dbReference type="GO" id="GO:0005247">
    <property type="term" value="F:voltage-gated chloride channel activity"/>
    <property type="evidence" value="ECO:0007669"/>
    <property type="project" value="TreeGrafter"/>
</dbReference>
<feature type="transmembrane region" description="Helical" evidence="8">
    <location>
        <begin position="314"/>
        <end position="336"/>
    </location>
</feature>
<evidence type="ECO:0000256" key="3">
    <source>
        <dbReference type="ARBA" id="ARBA00022692"/>
    </source>
</evidence>
<feature type="transmembrane region" description="Helical" evidence="8">
    <location>
        <begin position="202"/>
        <end position="221"/>
    </location>
</feature>
<keyword evidence="2" id="KW-0813">Transport</keyword>
<organism evidence="9 10">
    <name type="scientific">Gordonia otitidis (strain DSM 44809 / CCUG 52243 / JCM 12355 / NBRC 100426 / IFM 10032)</name>
    <dbReference type="NCBI Taxonomy" id="1108044"/>
    <lineage>
        <taxon>Bacteria</taxon>
        <taxon>Bacillati</taxon>
        <taxon>Actinomycetota</taxon>
        <taxon>Actinomycetes</taxon>
        <taxon>Mycobacteriales</taxon>
        <taxon>Gordoniaceae</taxon>
        <taxon>Gordonia</taxon>
    </lineage>
</organism>
<accession>H5TFX3</accession>
<keyword evidence="10" id="KW-1185">Reference proteome</keyword>
<gene>
    <name evidence="9" type="ORF">GOOTI_005_00590</name>
</gene>
<comment type="subcellular location">
    <subcellularLocation>
        <location evidence="1">Membrane</location>
        <topology evidence="1">Multi-pass membrane protein</topology>
    </subcellularLocation>
</comment>
<evidence type="ECO:0000313" key="10">
    <source>
        <dbReference type="Proteomes" id="UP000005038"/>
    </source>
</evidence>
<keyword evidence="4 8" id="KW-1133">Transmembrane helix</keyword>
<evidence type="ECO:0000256" key="7">
    <source>
        <dbReference type="ARBA" id="ARBA00023214"/>
    </source>
</evidence>
<feature type="transmembrane region" description="Helical" evidence="8">
    <location>
        <begin position="21"/>
        <end position="47"/>
    </location>
</feature>
<comment type="caution">
    <text evidence="9">The sequence shown here is derived from an EMBL/GenBank/DDBJ whole genome shotgun (WGS) entry which is preliminary data.</text>
</comment>
<dbReference type="PANTHER" id="PTHR45711:SF6">
    <property type="entry name" value="CHLORIDE CHANNEL PROTEIN"/>
    <property type="match status" value="1"/>
</dbReference>
<dbReference type="OrthoDB" id="9767361at2"/>
<protein>
    <submittedName>
        <fullName evidence="9">ClC chloride channel</fullName>
    </submittedName>
</protein>
<proteinExistence type="predicted"/>
<feature type="transmembrane region" description="Helical" evidence="8">
    <location>
        <begin position="373"/>
        <end position="393"/>
    </location>
</feature>
<dbReference type="STRING" id="1108044.GOOTI_005_00590"/>
<dbReference type="AlphaFoldDB" id="H5TFX3"/>
<keyword evidence="7" id="KW-0868">Chloride</keyword>
<feature type="transmembrane region" description="Helical" evidence="8">
    <location>
        <begin position="342"/>
        <end position="361"/>
    </location>
</feature>
<dbReference type="SUPFAM" id="SSF81340">
    <property type="entry name" value="Clc chloride channel"/>
    <property type="match status" value="1"/>
</dbReference>
<keyword evidence="5" id="KW-0406">Ion transport</keyword>
<sequence>MSHSDHAGFHRVEQERLDVRALVVLTLIAAAAGAVTGFVGGGFRWLLEHIDIWRTGTVLGWTSSHGPWGWLVPVAVSAAAAAGATWIAVRVPLAAGSGIQHVEAVERREADPPPLRVVPARFVGGLLSIGLAGMVLGREGPTVHIGATIGAAAGRLFRASADEVRGLQTVLAGAGLAVAFNAPISAAMFVFEEIAKNVRIRLLVWTLASVATAVGCSRLVLGDHPDFAVSAIARPSFALLPVFVLFGAFVGLVGVAYNWLIRAMLRWFDALARIPAVVKAAAVGAVIGAVMQVDPDLVGGGDALSQKIFDGQRFALLSLIVFLAVRFIGGPLSYSVGTPGGIFAPMLALGALLGLLFARFVELFSDDLGRRLVLSLVLVGMSSLFASVVRAPFTGIVLVIEMTTITSVTVPLLAAGAAAVIVASLLRSPPIYDALRERMLRAGHPA</sequence>
<dbReference type="CDD" id="cd01031">
    <property type="entry name" value="EriC"/>
    <property type="match status" value="1"/>
</dbReference>
<dbReference type="EMBL" id="BAFB01000005">
    <property type="protein sequence ID" value="GAB32381.1"/>
    <property type="molecule type" value="Genomic_DNA"/>
</dbReference>
<dbReference type="Pfam" id="PF00654">
    <property type="entry name" value="Voltage_CLC"/>
    <property type="match status" value="1"/>
</dbReference>
<evidence type="ECO:0000256" key="4">
    <source>
        <dbReference type="ARBA" id="ARBA00022989"/>
    </source>
</evidence>
<feature type="transmembrane region" description="Helical" evidence="8">
    <location>
        <begin position="237"/>
        <end position="260"/>
    </location>
</feature>
<dbReference type="GO" id="GO:0005886">
    <property type="term" value="C:plasma membrane"/>
    <property type="evidence" value="ECO:0007669"/>
    <property type="project" value="TreeGrafter"/>
</dbReference>
<evidence type="ECO:0000256" key="8">
    <source>
        <dbReference type="SAM" id="Phobius"/>
    </source>
</evidence>
<evidence type="ECO:0000256" key="2">
    <source>
        <dbReference type="ARBA" id="ARBA00022448"/>
    </source>
</evidence>
<feature type="transmembrane region" description="Helical" evidence="8">
    <location>
        <begin position="117"/>
        <end position="136"/>
    </location>
</feature>
<feature type="transmembrane region" description="Helical" evidence="8">
    <location>
        <begin position="170"/>
        <end position="190"/>
    </location>
</feature>